<dbReference type="EMBL" id="LVWB01000004">
    <property type="protein sequence ID" value="ONI60198.1"/>
    <property type="molecule type" value="Genomic_DNA"/>
</dbReference>
<organism evidence="1 2">
    <name type="scientific">Candidatus Liberibacter solanacearum</name>
    <dbReference type="NCBI Taxonomy" id="556287"/>
    <lineage>
        <taxon>Bacteria</taxon>
        <taxon>Pseudomonadati</taxon>
        <taxon>Pseudomonadota</taxon>
        <taxon>Alphaproteobacteria</taxon>
        <taxon>Hyphomicrobiales</taxon>
        <taxon>Rhizobiaceae</taxon>
        <taxon>Liberibacter</taxon>
    </lineage>
</organism>
<evidence type="ECO:0000313" key="1">
    <source>
        <dbReference type="EMBL" id="ONI60198.1"/>
    </source>
</evidence>
<reference evidence="1 2" key="1">
    <citation type="journal article" date="2017" name="PLoS ONE">
        <title>Genomic sequence of 'Candidatus Liberibacter solanacearum' haplotype C and its comparison with haplotype A and B genomes.</title>
        <authorList>
            <person name="Wang J."/>
            <person name="Haapalainen M."/>
            <person name="Schott T."/>
            <person name="Thompson S.M."/>
            <person name="Smith G.R."/>
            <person name="Nissinen A.I."/>
            <person name="Pirhonen M."/>
        </authorList>
    </citation>
    <scope>NUCLEOTIDE SEQUENCE [LARGE SCALE GENOMIC DNA]</scope>
    <source>
        <strain evidence="1 2">FIN111</strain>
    </source>
</reference>
<sequence>MVELNFKKPYVEPIAPNQDAVRDAVNPLGGLQDISVAIRQSTEMLDKLRQANVYGDANTQFTSLSAETNTDFMNYTNSLDMRHTREAGEKINTYINNTLRKKYDNFISTIPNREVRQKFAMQKEHDLRSYQKQGLDIQIGAVTLAQVENANISTNFSADIVRNDPSNETHSRQIQSIENHINSLPLDPIKKQDFLNKAKENLHTNQIMGAYQKDPKIFDGFLTASYKNVSAPKDPTSISDVIDASGERELEVNLDVSKKIGLAGWDRLDDSKRRHLLEHLTNRDNAVNNKRKREFIGEAKALESLLDKGEIHPNAHKLTLERAMDVLGGEAGMELYDLIDFKLKSAPKVKEIKTMTTPEVETFLKEAGSKITELGVSPAYMVRYKNYHDHLAKVHKESMDLLRKDPVEWAVANAGMKPLRFDDLDTLGGDLAERVSILKGVDKKFGLKSSVFSKEDEGLFLKKLQNSNSHEFIKEMSRVWDGVNEADKDKIRYSYNKIDDPALSSLLVLTTNNDPTTKEVASSIAVGGKHRKDLVTKFKTEAKVDFKEFYAAKIRKRVNEIYSNGESNIDTTGKLLGEEKSAQVLELYILGEMHRSGDYSRKVDATIDKAMRAVLGGSPIPVNGCKLRPIRGMSVDEFQDTLHAYTSFILASKGWVGQAKLPETYGYANVGEGKFMLMFQRSPKLDDQGDTIILDMNDYPREVIDLMAKKRSEQRDRYLKLTESLLSNEAP</sequence>
<evidence type="ECO:0000313" key="2">
    <source>
        <dbReference type="Proteomes" id="UP000189542"/>
    </source>
</evidence>
<dbReference type="Proteomes" id="UP000189542">
    <property type="component" value="Unassembled WGS sequence"/>
</dbReference>
<dbReference type="RefSeq" id="WP_076969946.1">
    <property type="nucleotide sequence ID" value="NZ_LVWB01000004.1"/>
</dbReference>
<accession>A0A1V2N918</accession>
<gene>
    <name evidence="1" type="ORF">AYO25_01275</name>
</gene>
<proteinExistence type="predicted"/>
<comment type="caution">
    <text evidence="1">The sequence shown here is derived from an EMBL/GenBank/DDBJ whole genome shotgun (WGS) entry which is preliminary data.</text>
</comment>
<dbReference type="AlphaFoldDB" id="A0A1V2N918"/>
<protein>
    <submittedName>
        <fullName evidence="1">Uncharacterized protein</fullName>
    </submittedName>
</protein>
<name>A0A1V2N918_9HYPH</name>